<dbReference type="OrthoDB" id="5495025at2"/>
<evidence type="ECO:0000313" key="2">
    <source>
        <dbReference type="EMBL" id="KFE65253.1"/>
    </source>
</evidence>
<dbReference type="Proteomes" id="UP000028725">
    <property type="component" value="Unassembled WGS sequence"/>
</dbReference>
<dbReference type="RefSeq" id="WP_044193319.1">
    <property type="nucleotide sequence ID" value="NZ_JMCB01000012.1"/>
</dbReference>
<evidence type="ECO:0000256" key="1">
    <source>
        <dbReference type="SAM" id="SignalP"/>
    </source>
</evidence>
<keyword evidence="3" id="KW-1185">Reference proteome</keyword>
<name>A0A085WC40_9BACT</name>
<dbReference type="NCBIfam" id="TIGR04565">
    <property type="entry name" value="OMP_myx_plus"/>
    <property type="match status" value="1"/>
</dbReference>
<accession>A0A085WC40</accession>
<comment type="caution">
    <text evidence="2">The sequence shown here is derived from an EMBL/GenBank/DDBJ whole genome shotgun (WGS) entry which is preliminary data.</text>
</comment>
<sequence>MRYALLLLLLAPGLALAQAEALENPGTTSAVQDRLYRMNHELTLGVGVLPADAYYKGYYAQVSYTYHFSDNFAWQVGRGAYSYNVETGLRSQLERDFGVAPTATAFEDEVEWMVGSDLVFSPFYGKTAILNSKVIHFEAFLLGGATVFKLNREGGFRPGANLGLGIRVFKSDTVSFRLDVTNNVVFAGASRIINIPTIQLGTALNFGATE</sequence>
<keyword evidence="1" id="KW-0732">Signal</keyword>
<dbReference type="AlphaFoldDB" id="A0A085WC40"/>
<proteinExistence type="predicted"/>
<organism evidence="2 3">
    <name type="scientific">Hyalangium minutum</name>
    <dbReference type="NCBI Taxonomy" id="394096"/>
    <lineage>
        <taxon>Bacteria</taxon>
        <taxon>Pseudomonadati</taxon>
        <taxon>Myxococcota</taxon>
        <taxon>Myxococcia</taxon>
        <taxon>Myxococcales</taxon>
        <taxon>Cystobacterineae</taxon>
        <taxon>Archangiaceae</taxon>
        <taxon>Hyalangium</taxon>
    </lineage>
</organism>
<dbReference type="PATRIC" id="fig|394096.3.peg.5706"/>
<protein>
    <recommendedName>
        <fullName evidence="4">Outer membrane beta-barrel domain-containing protein</fullName>
    </recommendedName>
</protein>
<evidence type="ECO:0008006" key="4">
    <source>
        <dbReference type="Google" id="ProtNLM"/>
    </source>
</evidence>
<feature type="chain" id="PRO_5001799438" description="Outer membrane beta-barrel domain-containing protein" evidence="1">
    <location>
        <begin position="18"/>
        <end position="210"/>
    </location>
</feature>
<dbReference type="InterPro" id="IPR030820">
    <property type="entry name" value="OMP_myx_plus_Proteobacteria"/>
</dbReference>
<gene>
    <name evidence="2" type="ORF">DB31_1369</name>
</gene>
<dbReference type="STRING" id="394096.DB31_1369"/>
<evidence type="ECO:0000313" key="3">
    <source>
        <dbReference type="Proteomes" id="UP000028725"/>
    </source>
</evidence>
<reference evidence="2 3" key="1">
    <citation type="submission" date="2014-04" db="EMBL/GenBank/DDBJ databases">
        <title>Genome assembly of Hyalangium minutum DSM 14724.</title>
        <authorList>
            <person name="Sharma G."/>
            <person name="Subramanian S."/>
        </authorList>
    </citation>
    <scope>NUCLEOTIDE SEQUENCE [LARGE SCALE GENOMIC DNA]</scope>
    <source>
        <strain evidence="2 3">DSM 14724</strain>
    </source>
</reference>
<feature type="signal peptide" evidence="1">
    <location>
        <begin position="1"/>
        <end position="17"/>
    </location>
</feature>
<dbReference type="EMBL" id="JMCB01000012">
    <property type="protein sequence ID" value="KFE65253.1"/>
    <property type="molecule type" value="Genomic_DNA"/>
</dbReference>